<gene>
    <name evidence="1" type="ordered locus">LI0178</name>
</gene>
<protein>
    <submittedName>
        <fullName evidence="1">NA</fullName>
    </submittedName>
</protein>
<dbReference type="KEGG" id="lip:LI0178"/>
<proteinExistence type="predicted"/>
<sequence>MVDIAHQLGLQSIDTIPLQFPSSDNGNTAIFKSTVTLKSGIVCSAIGDATPENVPPACRNAFIRMASTRATSRAIGLACNVGTLDFESETMNDQVIDVDYRDSSASSTVQTAHSKPVSQKQLEYIHSLSDNAEQIAMEKFSKDLNSLTTTEAHEVICECRAREK</sequence>
<dbReference type="AlphaFoldDB" id="Q1MRZ2"/>
<keyword evidence="2" id="KW-1185">Reference proteome</keyword>
<dbReference type="HOGENOM" id="CLU_104538_0_0_7"/>
<dbReference type="Proteomes" id="UP000002430">
    <property type="component" value="Chromosome"/>
</dbReference>
<dbReference type="eggNOG" id="ENOG50318UA">
    <property type="taxonomic scope" value="Bacteria"/>
</dbReference>
<name>Q1MRZ2_LAWIP</name>
<dbReference type="EMBL" id="AM180252">
    <property type="protein sequence ID" value="CAJ54234.1"/>
    <property type="molecule type" value="Genomic_DNA"/>
</dbReference>
<organism evidence="1 2">
    <name type="scientific">Lawsonia intracellularis (strain PHE/MN1-00)</name>
    <dbReference type="NCBI Taxonomy" id="363253"/>
    <lineage>
        <taxon>Bacteria</taxon>
        <taxon>Pseudomonadati</taxon>
        <taxon>Thermodesulfobacteriota</taxon>
        <taxon>Desulfovibrionia</taxon>
        <taxon>Desulfovibrionales</taxon>
        <taxon>Desulfovibrionaceae</taxon>
        <taxon>Lawsonia</taxon>
    </lineage>
</organism>
<reference evidence="1 2" key="1">
    <citation type="submission" date="2005-11" db="EMBL/GenBank/DDBJ databases">
        <title>The complete genome sequence of Lawsonia intracellularis: the causative agent of proliferative enteropathy.</title>
        <authorList>
            <person name="Kaur K."/>
            <person name="Zhang Q."/>
            <person name="Beckler D."/>
            <person name="Munir S."/>
            <person name="Li L."/>
            <person name="Kinsley K."/>
            <person name="Herron L."/>
            <person name="Peterson A."/>
            <person name="May B."/>
            <person name="Singh S."/>
            <person name="Gebhart C."/>
            <person name="Kapur V."/>
        </authorList>
    </citation>
    <scope>NUCLEOTIDE SEQUENCE [LARGE SCALE GENOMIC DNA]</scope>
    <source>
        <strain evidence="1 2">PHE/MN1-00</strain>
    </source>
</reference>
<evidence type="ECO:0000313" key="1">
    <source>
        <dbReference type="EMBL" id="CAJ54234.1"/>
    </source>
</evidence>
<accession>Q1MRZ2</accession>
<evidence type="ECO:0000313" key="2">
    <source>
        <dbReference type="Proteomes" id="UP000002430"/>
    </source>
</evidence>